<sequence length="215" mass="24004">MELKKEWSAFGILLLMTIISAVNVVFTSYYLAFKGISEMEIVESVVKRNAQDLGPGEVICSGPDFVYVGRNQIFLADPDRSDHHNYQFSSFSQENLPDIIQTSTLRSKPTSDFEISSLNEIRMFGPKKAKLQSLGGSVKISSLKNLELNALNAIQLKSANIFIQMPEPGRPGRLNKAGFQLCSCENGMLFASVNDHPCSSDYQVCEMEKMEMESR</sequence>
<keyword evidence="12" id="KW-0206">Cytoskeleton</keyword>
<dbReference type="Proteomes" id="UP000318571">
    <property type="component" value="Chromosome 3"/>
</dbReference>
<name>A0A553P6E4_TIGCA</name>
<keyword evidence="8 13" id="KW-1133">Transmembrane helix</keyword>
<dbReference type="Pfam" id="PF04790">
    <property type="entry name" value="Sarcoglycan_1"/>
    <property type="match status" value="1"/>
</dbReference>
<keyword evidence="9 13" id="KW-0472">Membrane</keyword>
<evidence type="ECO:0000256" key="12">
    <source>
        <dbReference type="ARBA" id="ARBA00023212"/>
    </source>
</evidence>
<evidence type="ECO:0000256" key="8">
    <source>
        <dbReference type="ARBA" id="ARBA00022989"/>
    </source>
</evidence>
<evidence type="ECO:0000256" key="2">
    <source>
        <dbReference type="ARBA" id="ARBA00004274"/>
    </source>
</evidence>
<evidence type="ECO:0000256" key="11">
    <source>
        <dbReference type="ARBA" id="ARBA00023180"/>
    </source>
</evidence>
<accession>A0A553P6E4</accession>
<evidence type="ECO:0000256" key="3">
    <source>
        <dbReference type="ARBA" id="ARBA00007574"/>
    </source>
</evidence>
<dbReference type="EMBL" id="VCGU01000007">
    <property type="protein sequence ID" value="TRY73190.1"/>
    <property type="molecule type" value="Genomic_DNA"/>
</dbReference>
<evidence type="ECO:0000256" key="5">
    <source>
        <dbReference type="ARBA" id="ARBA00022490"/>
    </source>
</evidence>
<keyword evidence="10" id="KW-1015">Disulfide bond</keyword>
<gene>
    <name evidence="14" type="ORF">TCAL_00940</name>
</gene>
<keyword evidence="15" id="KW-1185">Reference proteome</keyword>
<dbReference type="OrthoDB" id="8881719at2759"/>
<evidence type="ECO:0000313" key="14">
    <source>
        <dbReference type="EMBL" id="TRY73190.1"/>
    </source>
</evidence>
<comment type="similarity">
    <text evidence="3">Belongs to the sarcoglycan beta/delta/gamma/zeta family.</text>
</comment>
<evidence type="ECO:0000256" key="13">
    <source>
        <dbReference type="SAM" id="Phobius"/>
    </source>
</evidence>
<reference evidence="14 15" key="1">
    <citation type="journal article" date="2018" name="Nat. Ecol. Evol.">
        <title>Genomic signatures of mitonuclear coevolution across populations of Tigriopus californicus.</title>
        <authorList>
            <person name="Barreto F.S."/>
            <person name="Watson E.T."/>
            <person name="Lima T.G."/>
            <person name="Willett C.S."/>
            <person name="Edmands S."/>
            <person name="Li W."/>
            <person name="Burton R.S."/>
        </authorList>
    </citation>
    <scope>NUCLEOTIDE SEQUENCE [LARGE SCALE GENOMIC DNA]</scope>
    <source>
        <strain evidence="14 15">San Diego</strain>
    </source>
</reference>
<keyword evidence="11" id="KW-0325">Glycoprotein</keyword>
<keyword evidence="4" id="KW-1003">Cell membrane</keyword>
<dbReference type="InterPro" id="IPR006875">
    <property type="entry name" value="Sarcoglycan"/>
</dbReference>
<dbReference type="GO" id="GO:0042383">
    <property type="term" value="C:sarcolemma"/>
    <property type="evidence" value="ECO:0007669"/>
    <property type="project" value="UniProtKB-SubCell"/>
</dbReference>
<evidence type="ECO:0000313" key="15">
    <source>
        <dbReference type="Proteomes" id="UP000318571"/>
    </source>
</evidence>
<evidence type="ECO:0000256" key="9">
    <source>
        <dbReference type="ARBA" id="ARBA00023136"/>
    </source>
</evidence>
<evidence type="ECO:0000256" key="4">
    <source>
        <dbReference type="ARBA" id="ARBA00022475"/>
    </source>
</evidence>
<proteinExistence type="inferred from homology"/>
<feature type="transmembrane region" description="Helical" evidence="13">
    <location>
        <begin position="12"/>
        <end position="32"/>
    </location>
</feature>
<keyword evidence="6 13" id="KW-0812">Transmembrane</keyword>
<evidence type="ECO:0000256" key="6">
    <source>
        <dbReference type="ARBA" id="ARBA00022692"/>
    </source>
</evidence>
<dbReference type="GO" id="GO:0016012">
    <property type="term" value="C:sarcoglycan complex"/>
    <property type="evidence" value="ECO:0007669"/>
    <property type="project" value="InterPro"/>
</dbReference>
<evidence type="ECO:0000256" key="10">
    <source>
        <dbReference type="ARBA" id="ARBA00023157"/>
    </source>
</evidence>
<comment type="caution">
    <text evidence="14">The sequence shown here is derived from an EMBL/GenBank/DDBJ whole genome shotgun (WGS) entry which is preliminary data.</text>
</comment>
<evidence type="ECO:0000256" key="7">
    <source>
        <dbReference type="ARBA" id="ARBA00022968"/>
    </source>
</evidence>
<comment type="subcellular location">
    <subcellularLocation>
        <location evidence="2">Cell membrane</location>
        <location evidence="2">Sarcolemma</location>
        <topology evidence="2">Single-pass type II membrane protein</topology>
    </subcellularLocation>
    <subcellularLocation>
        <location evidence="1">Cytoplasm</location>
        <location evidence="1">Cytoskeleton</location>
    </subcellularLocation>
</comment>
<keyword evidence="5" id="KW-0963">Cytoplasm</keyword>
<protein>
    <submittedName>
        <fullName evidence="14">Uncharacterized protein</fullName>
    </submittedName>
</protein>
<organism evidence="14 15">
    <name type="scientific">Tigriopus californicus</name>
    <name type="common">Marine copepod</name>
    <dbReference type="NCBI Taxonomy" id="6832"/>
    <lineage>
        <taxon>Eukaryota</taxon>
        <taxon>Metazoa</taxon>
        <taxon>Ecdysozoa</taxon>
        <taxon>Arthropoda</taxon>
        <taxon>Crustacea</taxon>
        <taxon>Multicrustacea</taxon>
        <taxon>Hexanauplia</taxon>
        <taxon>Copepoda</taxon>
        <taxon>Harpacticoida</taxon>
        <taxon>Harpacticidae</taxon>
        <taxon>Tigriopus</taxon>
    </lineage>
</organism>
<evidence type="ECO:0000256" key="1">
    <source>
        <dbReference type="ARBA" id="ARBA00004245"/>
    </source>
</evidence>
<dbReference type="GO" id="GO:0005856">
    <property type="term" value="C:cytoskeleton"/>
    <property type="evidence" value="ECO:0007669"/>
    <property type="project" value="UniProtKB-SubCell"/>
</dbReference>
<keyword evidence="7" id="KW-0735">Signal-anchor</keyword>
<dbReference type="AlphaFoldDB" id="A0A553P6E4"/>